<keyword evidence="1" id="KW-0732">Signal</keyword>
<evidence type="ECO:0000313" key="2">
    <source>
        <dbReference type="EMBL" id="SES27625.1"/>
    </source>
</evidence>
<dbReference type="Pfam" id="PF13715">
    <property type="entry name" value="CarbopepD_reg_2"/>
    <property type="match status" value="1"/>
</dbReference>
<keyword evidence="3" id="KW-1185">Reference proteome</keyword>
<evidence type="ECO:0000313" key="3">
    <source>
        <dbReference type="Proteomes" id="UP000199572"/>
    </source>
</evidence>
<dbReference type="OrthoDB" id="1223654at2"/>
<protein>
    <submittedName>
        <fullName evidence="2">CarboxypepD_reg-like domain-containing protein</fullName>
    </submittedName>
</protein>
<dbReference type="Gene3D" id="2.60.40.1120">
    <property type="entry name" value="Carboxypeptidase-like, regulatory domain"/>
    <property type="match status" value="1"/>
</dbReference>
<dbReference type="SUPFAM" id="SSF49464">
    <property type="entry name" value="Carboxypeptidase regulatory domain-like"/>
    <property type="match status" value="1"/>
</dbReference>
<organism evidence="2 3">
    <name type="scientific">Pedobacter rhizosphaerae</name>
    <dbReference type="NCBI Taxonomy" id="390241"/>
    <lineage>
        <taxon>Bacteria</taxon>
        <taxon>Pseudomonadati</taxon>
        <taxon>Bacteroidota</taxon>
        <taxon>Sphingobacteriia</taxon>
        <taxon>Sphingobacteriales</taxon>
        <taxon>Sphingobacteriaceae</taxon>
        <taxon>Pedobacter</taxon>
    </lineage>
</organism>
<sequence>MLFITNKLVNFTEMKALLITLASICFSVNVFAQQTITLSGILKDKRGEVLPGAGVYVSGYKIATISDNKGKFHFNLKPGNYDILVQLIGYNALNKNVLIADKPVHLAITLQESVTQLAEVTIKADPNRLRYINLFKGYFIGTTPNAALCNIVNTDVLNISYNRETRILSANTTDFLIIENRALGYKIKYLLNDFQYDYGKRIVYYEGYPTYEDLKGSESKKRKWAQKRLEAYHGSAQHFFTSLYQNRSTEEGFIINKLIRKANPDKPADSVIKENIWRITAARAEMNKNKTDLTSLKVHLGLNEGDSLNYWMKKRNLPDKISVLGREVIKPDTLVHCHNENIKKIDFTDILYIIYTKEKEVEAYKDRIGLSISRPPEIGDDQISLINLQIRPVFFYKNGSIYNAKSMLYEGYWGWEKIADSVPMDYVPSR</sequence>
<dbReference type="AlphaFoldDB" id="A0A1H9W147"/>
<feature type="chain" id="PRO_5011778082" evidence="1">
    <location>
        <begin position="33"/>
        <end position="430"/>
    </location>
</feature>
<dbReference type="STRING" id="390241.SAMN04488023_1559"/>
<dbReference type="Proteomes" id="UP000199572">
    <property type="component" value="Unassembled WGS sequence"/>
</dbReference>
<feature type="signal peptide" evidence="1">
    <location>
        <begin position="1"/>
        <end position="32"/>
    </location>
</feature>
<proteinExistence type="predicted"/>
<gene>
    <name evidence="2" type="ORF">SAMN04488023_1559</name>
</gene>
<reference evidence="2 3" key="1">
    <citation type="submission" date="2016-10" db="EMBL/GenBank/DDBJ databases">
        <authorList>
            <person name="de Groot N.N."/>
        </authorList>
    </citation>
    <scope>NUCLEOTIDE SEQUENCE [LARGE SCALE GENOMIC DNA]</scope>
    <source>
        <strain evidence="2 3">DSM 18610</strain>
    </source>
</reference>
<dbReference type="InterPro" id="IPR008969">
    <property type="entry name" value="CarboxyPept-like_regulatory"/>
</dbReference>
<accession>A0A1H9W147</accession>
<dbReference type="EMBL" id="FOGG01000055">
    <property type="protein sequence ID" value="SES27625.1"/>
    <property type="molecule type" value="Genomic_DNA"/>
</dbReference>
<evidence type="ECO:0000256" key="1">
    <source>
        <dbReference type="SAM" id="SignalP"/>
    </source>
</evidence>
<name>A0A1H9W147_9SPHI</name>